<feature type="domain" description="Transposase MuDR plant" evidence="1">
    <location>
        <begin position="121"/>
        <end position="164"/>
    </location>
</feature>
<proteinExistence type="predicted"/>
<accession>A0AAD4YVS4</accession>
<protein>
    <recommendedName>
        <fullName evidence="1">Transposase MuDR plant domain-containing protein</fullName>
    </recommendedName>
</protein>
<dbReference type="InterPro" id="IPR004332">
    <property type="entry name" value="Transposase_MuDR"/>
</dbReference>
<gene>
    <name evidence="2" type="ORF">L3X38_031580</name>
</gene>
<evidence type="ECO:0000313" key="3">
    <source>
        <dbReference type="Proteomes" id="UP001054821"/>
    </source>
</evidence>
<dbReference type="EMBL" id="JAJFAZ020000006">
    <property type="protein sequence ID" value="KAI5322508.1"/>
    <property type="molecule type" value="Genomic_DNA"/>
</dbReference>
<name>A0AAD4YVS4_PRUDU</name>
<dbReference type="Pfam" id="PF03108">
    <property type="entry name" value="DBD_Tnp_Mut"/>
    <property type="match status" value="1"/>
</dbReference>
<comment type="caution">
    <text evidence="2">The sequence shown here is derived from an EMBL/GenBank/DDBJ whole genome shotgun (WGS) entry which is preliminary data.</text>
</comment>
<evidence type="ECO:0000259" key="1">
    <source>
        <dbReference type="Pfam" id="PF03108"/>
    </source>
</evidence>
<dbReference type="AlphaFoldDB" id="A0AAD4YVS4"/>
<keyword evidence="3" id="KW-1185">Reference proteome</keyword>
<reference evidence="2 3" key="1">
    <citation type="journal article" date="2022" name="G3 (Bethesda)">
        <title>Whole-genome sequence and methylome profiling of the almond [Prunus dulcis (Mill.) D.A. Webb] cultivar 'Nonpareil'.</title>
        <authorList>
            <person name="D'Amico-Willman K.M."/>
            <person name="Ouma W.Z."/>
            <person name="Meulia T."/>
            <person name="Sideli G.M."/>
            <person name="Gradziel T.M."/>
            <person name="Fresnedo-Ramirez J."/>
        </authorList>
    </citation>
    <scope>NUCLEOTIDE SEQUENCE [LARGE SCALE GENOMIC DNA]</scope>
    <source>
        <strain evidence="2">Clone GOH B32 T37-40</strain>
    </source>
</reference>
<evidence type="ECO:0000313" key="2">
    <source>
        <dbReference type="EMBL" id="KAI5322508.1"/>
    </source>
</evidence>
<dbReference type="Proteomes" id="UP001054821">
    <property type="component" value="Chromosome 6"/>
</dbReference>
<sequence length="182" mass="20422">MVDVSKTLCLMFRGLQLGSFTLRYSLPGYSSCLLETNSDLDMLMSYLSISNSKSVNILVKDLCGSSEYSGDFCGNKELIACEKGESSCSSTLEDGSEFLSRLKRASAMPLLSNEWETYIHHVGQKFDDDVEEFRLKLCKYALEVEFNFLYASNDKSRVIDVCSNKKLVGVFMHLIVKVLAIL</sequence>
<organism evidence="2 3">
    <name type="scientific">Prunus dulcis</name>
    <name type="common">Almond</name>
    <name type="synonym">Amygdalus dulcis</name>
    <dbReference type="NCBI Taxonomy" id="3755"/>
    <lineage>
        <taxon>Eukaryota</taxon>
        <taxon>Viridiplantae</taxon>
        <taxon>Streptophyta</taxon>
        <taxon>Embryophyta</taxon>
        <taxon>Tracheophyta</taxon>
        <taxon>Spermatophyta</taxon>
        <taxon>Magnoliopsida</taxon>
        <taxon>eudicotyledons</taxon>
        <taxon>Gunneridae</taxon>
        <taxon>Pentapetalae</taxon>
        <taxon>rosids</taxon>
        <taxon>fabids</taxon>
        <taxon>Rosales</taxon>
        <taxon>Rosaceae</taxon>
        <taxon>Amygdaloideae</taxon>
        <taxon>Amygdaleae</taxon>
        <taxon>Prunus</taxon>
    </lineage>
</organism>